<name>A0A8A0RIR9_9FIRM</name>
<accession>A0A8A0RIR9</accession>
<dbReference type="SUPFAM" id="SSF54719">
    <property type="entry name" value="Fe,Mn superoxide dismutase (SOD), C-terminal domain"/>
    <property type="match status" value="1"/>
</dbReference>
<dbReference type="Proteomes" id="UP000662904">
    <property type="component" value="Chromosome"/>
</dbReference>
<dbReference type="GO" id="GO:0046872">
    <property type="term" value="F:metal ion binding"/>
    <property type="evidence" value="ECO:0007669"/>
    <property type="project" value="UniProtKB-KW"/>
</dbReference>
<gene>
    <name evidence="6" type="primary">sodB</name>
    <name evidence="6" type="ORF">H0A61_00433</name>
</gene>
<comment type="similarity">
    <text evidence="1">Belongs to the iron/manganese superoxide dismutase family.</text>
</comment>
<evidence type="ECO:0000256" key="1">
    <source>
        <dbReference type="ARBA" id="ARBA00008714"/>
    </source>
</evidence>
<organism evidence="6 7">
    <name type="scientific">Koleobacter methoxysyntrophicus</name>
    <dbReference type="NCBI Taxonomy" id="2751313"/>
    <lineage>
        <taxon>Bacteria</taxon>
        <taxon>Bacillati</taxon>
        <taxon>Bacillota</taxon>
        <taxon>Clostridia</taxon>
        <taxon>Koleobacterales</taxon>
        <taxon>Koleobacteraceae</taxon>
        <taxon>Koleobacter</taxon>
    </lineage>
</organism>
<evidence type="ECO:0000259" key="5">
    <source>
        <dbReference type="Pfam" id="PF02777"/>
    </source>
</evidence>
<dbReference type="EC" id="1.15.1.1" evidence="2"/>
<evidence type="ECO:0000256" key="3">
    <source>
        <dbReference type="ARBA" id="ARBA00022723"/>
    </source>
</evidence>
<dbReference type="EMBL" id="CP059066">
    <property type="protein sequence ID" value="QSQ08113.1"/>
    <property type="molecule type" value="Genomic_DNA"/>
</dbReference>
<keyword evidence="3" id="KW-0479">Metal-binding</keyword>
<dbReference type="GO" id="GO:0004784">
    <property type="term" value="F:superoxide dismutase activity"/>
    <property type="evidence" value="ECO:0007669"/>
    <property type="project" value="UniProtKB-EC"/>
</dbReference>
<dbReference type="Pfam" id="PF02777">
    <property type="entry name" value="Sod_Fe_C"/>
    <property type="match status" value="1"/>
</dbReference>
<dbReference type="RefSeq" id="WP_206708348.1">
    <property type="nucleotide sequence ID" value="NZ_CP059066.1"/>
</dbReference>
<dbReference type="InterPro" id="IPR036314">
    <property type="entry name" value="SOD_C_sf"/>
</dbReference>
<dbReference type="PANTHER" id="PTHR11404:SF6">
    <property type="entry name" value="SUPEROXIDE DISMUTASE [MN], MITOCHONDRIAL"/>
    <property type="match status" value="1"/>
</dbReference>
<evidence type="ECO:0000256" key="2">
    <source>
        <dbReference type="ARBA" id="ARBA00012682"/>
    </source>
</evidence>
<dbReference type="Gene3D" id="3.55.40.20">
    <property type="entry name" value="Iron/manganese superoxide dismutase, C-terminal domain"/>
    <property type="match status" value="1"/>
</dbReference>
<dbReference type="AlphaFoldDB" id="A0A8A0RIR9"/>
<feature type="domain" description="Manganese/iron superoxide dismutase C-terminal" evidence="5">
    <location>
        <begin position="30"/>
        <end position="129"/>
    </location>
</feature>
<keyword evidence="4 6" id="KW-0560">Oxidoreductase</keyword>
<proteinExistence type="inferred from homology"/>
<protein>
    <recommendedName>
        <fullName evidence="2">superoxide dismutase</fullName>
        <ecNumber evidence="2">1.15.1.1</ecNumber>
    </recommendedName>
</protein>
<evidence type="ECO:0000256" key="4">
    <source>
        <dbReference type="ARBA" id="ARBA00023002"/>
    </source>
</evidence>
<evidence type="ECO:0000313" key="7">
    <source>
        <dbReference type="Proteomes" id="UP000662904"/>
    </source>
</evidence>
<keyword evidence="7" id="KW-1185">Reference proteome</keyword>
<dbReference type="InterPro" id="IPR050265">
    <property type="entry name" value="Fe/Mn_Superoxide_Dismutase"/>
</dbReference>
<reference evidence="6" key="1">
    <citation type="submission" date="2020-07" db="EMBL/GenBank/DDBJ databases">
        <title>Koleobacter methoxysyntrophicus gen. nov., sp. nov., a novel anaerobic bacterium isolated from deep subsurface oil field and proposal of Koleobacterales ord. nov. in the phylum Firmicutes.</title>
        <authorList>
            <person name="Sakamoto S."/>
            <person name="Tamaki H."/>
        </authorList>
    </citation>
    <scope>NUCLEOTIDE SEQUENCE</scope>
    <source>
        <strain evidence="6">NRmbB1</strain>
    </source>
</reference>
<dbReference type="InterPro" id="IPR019832">
    <property type="entry name" value="Mn/Fe_SOD_C"/>
</dbReference>
<dbReference type="PANTHER" id="PTHR11404">
    <property type="entry name" value="SUPEROXIDE DISMUTASE 2"/>
    <property type="match status" value="1"/>
</dbReference>
<dbReference type="KEGG" id="kme:H0A61_00433"/>
<sequence>MKVEESYAFDGVKFHEYYFENLGGKYKRPDGLLERAIIDSFGSYQNWIEDFKALGLSMRGWAVLSFDYRDGRLHNYGLDAHNIGVITGSVPLLVLDVYEHAYFIDYGTRRAAYIEAFMENIDWEVVNRRFYEINFKY</sequence>
<evidence type="ECO:0000313" key="6">
    <source>
        <dbReference type="EMBL" id="QSQ08113.1"/>
    </source>
</evidence>